<dbReference type="OrthoDB" id="3226942at2759"/>
<gene>
    <name evidence="2" type="ORF">MVEN_00124700</name>
</gene>
<keyword evidence="3" id="KW-1185">Reference proteome</keyword>
<feature type="region of interest" description="Disordered" evidence="1">
    <location>
        <begin position="59"/>
        <end position="78"/>
    </location>
</feature>
<evidence type="ECO:0000256" key="1">
    <source>
        <dbReference type="SAM" id="MobiDB-lite"/>
    </source>
</evidence>
<accession>A0A8H6Z963</accession>
<organism evidence="2 3">
    <name type="scientific">Mycena venus</name>
    <dbReference type="NCBI Taxonomy" id="2733690"/>
    <lineage>
        <taxon>Eukaryota</taxon>
        <taxon>Fungi</taxon>
        <taxon>Dikarya</taxon>
        <taxon>Basidiomycota</taxon>
        <taxon>Agaricomycotina</taxon>
        <taxon>Agaricomycetes</taxon>
        <taxon>Agaricomycetidae</taxon>
        <taxon>Agaricales</taxon>
        <taxon>Marasmiineae</taxon>
        <taxon>Mycenaceae</taxon>
        <taxon>Mycena</taxon>
    </lineage>
</organism>
<evidence type="ECO:0000313" key="3">
    <source>
        <dbReference type="Proteomes" id="UP000620124"/>
    </source>
</evidence>
<comment type="caution">
    <text evidence="2">The sequence shown here is derived from an EMBL/GenBank/DDBJ whole genome shotgun (WGS) entry which is preliminary data.</text>
</comment>
<feature type="region of interest" description="Disordered" evidence="1">
    <location>
        <begin position="27"/>
        <end position="49"/>
    </location>
</feature>
<proteinExistence type="predicted"/>
<sequence length="146" mass="15875">MAVETMEKTGKIRSHLSYQLYEQARAAGKATHRKHNHMHTSEATGIDTILAKDLENPVTWIPPLEGASDETDRDEDIVQKASEELQSTLNDEEPGPISIASVTGGELVDFKELDRVDNGQAATMAEDSIDVVGGNVGAGWDIEDLM</sequence>
<evidence type="ECO:0000313" key="2">
    <source>
        <dbReference type="EMBL" id="KAF7372616.1"/>
    </source>
</evidence>
<dbReference type="AlphaFoldDB" id="A0A8H6Z963"/>
<dbReference type="EMBL" id="JACAZI010000001">
    <property type="protein sequence ID" value="KAF7372616.1"/>
    <property type="molecule type" value="Genomic_DNA"/>
</dbReference>
<reference evidence="2" key="1">
    <citation type="submission" date="2020-05" db="EMBL/GenBank/DDBJ databases">
        <title>Mycena genomes resolve the evolution of fungal bioluminescence.</title>
        <authorList>
            <person name="Tsai I.J."/>
        </authorList>
    </citation>
    <scope>NUCLEOTIDE SEQUENCE</scope>
    <source>
        <strain evidence="2">CCC161011</strain>
    </source>
</reference>
<protein>
    <submittedName>
        <fullName evidence="2">DUF659 domain-containing protein</fullName>
    </submittedName>
</protein>
<dbReference type="Proteomes" id="UP000620124">
    <property type="component" value="Unassembled WGS sequence"/>
</dbReference>
<name>A0A8H6Z963_9AGAR</name>